<keyword evidence="4 5" id="KW-0472">Membrane</keyword>
<dbReference type="PANTHER" id="PTHR43471:SF3">
    <property type="entry name" value="ABC TRANSPORTER PERMEASE PROTEIN NATB"/>
    <property type="match status" value="1"/>
</dbReference>
<keyword evidence="3 5" id="KW-1133">Transmembrane helix</keyword>
<dbReference type="EMBL" id="RJUL01000004">
    <property type="protein sequence ID" value="ROQ27385.1"/>
    <property type="molecule type" value="Genomic_DNA"/>
</dbReference>
<evidence type="ECO:0000256" key="2">
    <source>
        <dbReference type="ARBA" id="ARBA00022692"/>
    </source>
</evidence>
<keyword evidence="8" id="KW-1185">Reference proteome</keyword>
<feature type="transmembrane region" description="Helical" evidence="5">
    <location>
        <begin position="227"/>
        <end position="246"/>
    </location>
</feature>
<dbReference type="Proteomes" id="UP000268033">
    <property type="component" value="Unassembled WGS sequence"/>
</dbReference>
<feature type="transmembrane region" description="Helical" evidence="5">
    <location>
        <begin position="316"/>
        <end position="341"/>
    </location>
</feature>
<proteinExistence type="predicted"/>
<organism evidence="7 8">
    <name type="scientific">Gallaecimonas pentaromativorans</name>
    <dbReference type="NCBI Taxonomy" id="584787"/>
    <lineage>
        <taxon>Bacteria</taxon>
        <taxon>Pseudomonadati</taxon>
        <taxon>Pseudomonadota</taxon>
        <taxon>Gammaproteobacteria</taxon>
        <taxon>Enterobacterales</taxon>
        <taxon>Gallaecimonadaceae</taxon>
        <taxon>Gallaecimonas</taxon>
    </lineage>
</organism>
<protein>
    <submittedName>
        <fullName evidence="7">Sodium transport system permease protein</fullName>
    </submittedName>
</protein>
<feature type="transmembrane region" description="Helical" evidence="5">
    <location>
        <begin position="361"/>
        <end position="386"/>
    </location>
</feature>
<feature type="domain" description="ABC-2 type transporter transmembrane" evidence="6">
    <location>
        <begin position="17"/>
        <end position="379"/>
    </location>
</feature>
<reference evidence="7 8" key="1">
    <citation type="submission" date="2018-11" db="EMBL/GenBank/DDBJ databases">
        <title>Genomic Encyclopedia of Type Strains, Phase IV (KMG-IV): sequencing the most valuable type-strain genomes for metagenomic binning, comparative biology and taxonomic classification.</title>
        <authorList>
            <person name="Goeker M."/>
        </authorList>
    </citation>
    <scope>NUCLEOTIDE SEQUENCE [LARGE SCALE GENOMIC DNA]</scope>
    <source>
        <strain evidence="7 8">DSM 21945</strain>
    </source>
</reference>
<name>A0A3N1PFE4_9GAMM</name>
<dbReference type="GO" id="GO:0016020">
    <property type="term" value="C:membrane"/>
    <property type="evidence" value="ECO:0007669"/>
    <property type="project" value="UniProtKB-SubCell"/>
</dbReference>
<dbReference type="GO" id="GO:0140359">
    <property type="term" value="F:ABC-type transporter activity"/>
    <property type="evidence" value="ECO:0007669"/>
    <property type="project" value="InterPro"/>
</dbReference>
<evidence type="ECO:0000256" key="5">
    <source>
        <dbReference type="SAM" id="Phobius"/>
    </source>
</evidence>
<feature type="transmembrane region" description="Helical" evidence="5">
    <location>
        <begin position="280"/>
        <end position="304"/>
    </location>
</feature>
<keyword evidence="2 5" id="KW-0812">Transmembrane</keyword>
<evidence type="ECO:0000256" key="3">
    <source>
        <dbReference type="ARBA" id="ARBA00022989"/>
    </source>
</evidence>
<evidence type="ECO:0000256" key="1">
    <source>
        <dbReference type="ARBA" id="ARBA00004141"/>
    </source>
</evidence>
<comment type="caution">
    <text evidence="7">The sequence shown here is derived from an EMBL/GenBank/DDBJ whole genome shotgun (WGS) entry which is preliminary data.</text>
</comment>
<dbReference type="Pfam" id="PF12698">
    <property type="entry name" value="ABC2_membrane_3"/>
    <property type="match status" value="1"/>
</dbReference>
<dbReference type="RefSeq" id="WP_123421267.1">
    <property type="nucleotide sequence ID" value="NZ_RJUL01000004.1"/>
</dbReference>
<evidence type="ECO:0000259" key="6">
    <source>
        <dbReference type="Pfam" id="PF12698"/>
    </source>
</evidence>
<dbReference type="PANTHER" id="PTHR43471">
    <property type="entry name" value="ABC TRANSPORTER PERMEASE"/>
    <property type="match status" value="1"/>
</dbReference>
<evidence type="ECO:0000313" key="7">
    <source>
        <dbReference type="EMBL" id="ROQ27385.1"/>
    </source>
</evidence>
<comment type="subcellular location">
    <subcellularLocation>
        <location evidence="1">Membrane</location>
        <topology evidence="1">Multi-pass membrane protein</topology>
    </subcellularLocation>
</comment>
<accession>A0A3N1PFE4</accession>
<dbReference type="InterPro" id="IPR013525">
    <property type="entry name" value="ABC2_TM"/>
</dbReference>
<evidence type="ECO:0000256" key="4">
    <source>
        <dbReference type="ARBA" id="ARBA00023136"/>
    </source>
</evidence>
<sequence>MWTLYKKELLELVRDKKTLFFAIAMPLLIFPLLFGGIGIITAKQMQKAESEELKVAITRPLPMVTDAIRNASHLQLVTDAPLGDISAVIRSGKVDVVIKVPGDFDGKALKQSQWQVYFNDASALGAVMSRIGTALEPVENRLRQQYSDAAGIDETVRLALGEPIDLQKVSVADKRESIGERIGGFLPYILFFTCLMGAMMPAIDLGAGEKERGTLETLLLSPVPRTQLVLGKFLVVFTTAVLASLLSVFSFGFWGMLIGQHFAVDAIIKVFATIGVRDMLLVLLMLVPIAAIFASAMLSLSVYARSYKEAQNYMGMLNIPLIMPIVLAMLPGISLDAQWALVPITNVALAIKEILKGTVDYGLLGLILLSTAVIAALLISFCVYCFRQEKVLFR</sequence>
<dbReference type="AlphaFoldDB" id="A0A3N1PFE4"/>
<feature type="transmembrane region" description="Helical" evidence="5">
    <location>
        <begin position="20"/>
        <end position="40"/>
    </location>
</feature>
<gene>
    <name evidence="7" type="ORF">EDC28_10433</name>
</gene>
<evidence type="ECO:0000313" key="8">
    <source>
        <dbReference type="Proteomes" id="UP000268033"/>
    </source>
</evidence>
<dbReference type="STRING" id="584787.GCA_001247655_02457"/>